<comment type="caution">
    <text evidence="1">The sequence shown here is derived from an EMBL/GenBank/DDBJ whole genome shotgun (WGS) entry which is preliminary data.</text>
</comment>
<evidence type="ECO:0000313" key="1">
    <source>
        <dbReference type="EMBL" id="PWW81484.1"/>
    </source>
</evidence>
<accession>A0A317T4F1</accession>
<name>A0A317T4F1_9CHLB</name>
<organism evidence="1 2">
    <name type="scientific">Prosthecochloris marina</name>
    <dbReference type="NCBI Taxonomy" id="2017681"/>
    <lineage>
        <taxon>Bacteria</taxon>
        <taxon>Pseudomonadati</taxon>
        <taxon>Chlorobiota</taxon>
        <taxon>Chlorobiia</taxon>
        <taxon>Chlorobiales</taxon>
        <taxon>Chlorobiaceae</taxon>
        <taxon>Prosthecochloris</taxon>
    </lineage>
</organism>
<evidence type="ECO:0000313" key="2">
    <source>
        <dbReference type="Proteomes" id="UP000246278"/>
    </source>
</evidence>
<proteinExistence type="predicted"/>
<dbReference type="EMBL" id="PDNZ01000007">
    <property type="protein sequence ID" value="PWW81484.1"/>
    <property type="molecule type" value="Genomic_DNA"/>
</dbReference>
<dbReference type="Proteomes" id="UP000246278">
    <property type="component" value="Unassembled WGS sequence"/>
</dbReference>
<keyword evidence="2" id="KW-1185">Reference proteome</keyword>
<dbReference type="AlphaFoldDB" id="A0A317T4F1"/>
<sequence length="67" mass="7923">MLTTRYTKFDLSFAYIVSGRQLELAVGGLMRPIGRWFEEKSLGKRSQKQFSDERILKRFLIPNAKWL</sequence>
<reference evidence="2" key="1">
    <citation type="submission" date="2017-10" db="EMBL/GenBank/DDBJ databases">
        <authorList>
            <person name="Gaisin V.A."/>
            <person name="Rysina M.S."/>
            <person name="Grouzdev D.S."/>
        </authorList>
    </citation>
    <scope>NUCLEOTIDE SEQUENCE [LARGE SCALE GENOMIC DNA]</scope>
    <source>
        <strain evidence="2">V1</strain>
    </source>
</reference>
<protein>
    <submittedName>
        <fullName evidence="1">Uncharacterized protein</fullName>
    </submittedName>
</protein>
<gene>
    <name evidence="1" type="ORF">CR164_10685</name>
</gene>